<evidence type="ECO:0000256" key="11">
    <source>
        <dbReference type="ARBA" id="ARBA00023157"/>
    </source>
</evidence>
<evidence type="ECO:0000256" key="15">
    <source>
        <dbReference type="SAM" id="SignalP"/>
    </source>
</evidence>
<gene>
    <name evidence="17" type="ORF">LIER_22424</name>
</gene>
<protein>
    <recommendedName>
        <fullName evidence="16">Gnk2-homologous domain-containing protein</fullName>
    </recommendedName>
</protein>
<evidence type="ECO:0000256" key="1">
    <source>
        <dbReference type="ARBA" id="ARBA00004251"/>
    </source>
</evidence>
<sequence length="297" mass="32634">MLRNIQQSTLRQTSSRLLFLLFISLTNNHVHFVKAHIYMYAGCSQEKYQPNSPYETSFNSLLSSIVTSSSQTLYTSFTLQNDTESSPDSTIYGLYQCRGDLKPKDCSTCIASAVSQIGLVCPYTYGATLQLDTCLVRYEHYDFLGTIDTSLRYEKCSKSGSADGEFLKRREIILNELTSTNVGFKVGVSGSVEGFSQCLGDLSNSDCEACISEAVEKLKTLCGSAKAGDVFLGQCYARYWASGYYDHESSSSQDPSSDNDVGKTVAIIVGVVVGVAVFIVFLSFCRKAIGTFLRVFI</sequence>
<dbReference type="InterPro" id="IPR051378">
    <property type="entry name" value="Cell2Cell_Antifungal"/>
</dbReference>
<dbReference type="GO" id="GO:0005886">
    <property type="term" value="C:plasma membrane"/>
    <property type="evidence" value="ECO:0007669"/>
    <property type="project" value="UniProtKB-SubCell"/>
</dbReference>
<keyword evidence="4" id="KW-0945">Host-virus interaction</keyword>
<evidence type="ECO:0000256" key="9">
    <source>
        <dbReference type="ARBA" id="ARBA00022989"/>
    </source>
</evidence>
<evidence type="ECO:0000256" key="4">
    <source>
        <dbReference type="ARBA" id="ARBA00022581"/>
    </source>
</evidence>
<evidence type="ECO:0000256" key="10">
    <source>
        <dbReference type="ARBA" id="ARBA00023136"/>
    </source>
</evidence>
<keyword evidence="2" id="KW-0813">Transport</keyword>
<evidence type="ECO:0000313" key="17">
    <source>
        <dbReference type="EMBL" id="GAA0167504.1"/>
    </source>
</evidence>
<comment type="similarity">
    <text evidence="13">Belongs to the cysteine-rich repeat secretory protein family. Plasmodesmata-located proteins (PDLD) subfamily.</text>
</comment>
<evidence type="ECO:0000256" key="5">
    <source>
        <dbReference type="ARBA" id="ARBA00022692"/>
    </source>
</evidence>
<reference evidence="17 18" key="1">
    <citation type="submission" date="2024-01" db="EMBL/GenBank/DDBJ databases">
        <title>The complete chloroplast genome sequence of Lithospermum erythrorhizon: insights into the phylogenetic relationship among Boraginaceae species and the maternal lineages of purple gromwells.</title>
        <authorList>
            <person name="Okada T."/>
            <person name="Watanabe K."/>
        </authorList>
    </citation>
    <scope>NUCLEOTIDE SEQUENCE [LARGE SCALE GENOMIC DNA]</scope>
</reference>
<evidence type="ECO:0000256" key="3">
    <source>
        <dbReference type="ARBA" id="ARBA00022475"/>
    </source>
</evidence>
<dbReference type="Proteomes" id="UP001454036">
    <property type="component" value="Unassembled WGS sequence"/>
</dbReference>
<dbReference type="FunFam" id="3.30.430.20:FF:000001">
    <property type="entry name" value="cysteine-rich repeat secretory protein 3"/>
    <property type="match status" value="1"/>
</dbReference>
<comment type="caution">
    <text evidence="17">The sequence shown here is derived from an EMBL/GenBank/DDBJ whole genome shotgun (WGS) entry which is preliminary data.</text>
</comment>
<keyword evidence="7" id="KW-0677">Repeat</keyword>
<dbReference type="AlphaFoldDB" id="A0AAV3QU20"/>
<dbReference type="EMBL" id="BAABME010006121">
    <property type="protein sequence ID" value="GAA0167504.1"/>
    <property type="molecule type" value="Genomic_DNA"/>
</dbReference>
<keyword evidence="8" id="KW-0965">Cell junction</keyword>
<feature type="signal peptide" evidence="15">
    <location>
        <begin position="1"/>
        <end position="35"/>
    </location>
</feature>
<keyword evidence="11" id="KW-1015">Disulfide bond</keyword>
<evidence type="ECO:0000256" key="7">
    <source>
        <dbReference type="ARBA" id="ARBA00022737"/>
    </source>
</evidence>
<keyword evidence="10 14" id="KW-0472">Membrane</keyword>
<evidence type="ECO:0000256" key="12">
    <source>
        <dbReference type="ARBA" id="ARBA00024184"/>
    </source>
</evidence>
<evidence type="ECO:0000256" key="2">
    <source>
        <dbReference type="ARBA" id="ARBA00022448"/>
    </source>
</evidence>
<keyword evidence="3" id="KW-1003">Cell membrane</keyword>
<evidence type="ECO:0000256" key="8">
    <source>
        <dbReference type="ARBA" id="ARBA00022949"/>
    </source>
</evidence>
<dbReference type="PANTHER" id="PTHR32080:SF2">
    <property type="entry name" value="PLASMODESMATA-LOCATED PROTEIN 8"/>
    <property type="match status" value="1"/>
</dbReference>
<dbReference type="FunFam" id="3.30.430.20:FF:000011">
    <property type="entry name" value="Cysteine-rich repeat secretory protein 15"/>
    <property type="match status" value="1"/>
</dbReference>
<feature type="chain" id="PRO_5043573524" description="Gnk2-homologous domain-containing protein" evidence="15">
    <location>
        <begin position="36"/>
        <end position="297"/>
    </location>
</feature>
<dbReference type="PROSITE" id="PS51473">
    <property type="entry name" value="GNK2"/>
    <property type="match status" value="2"/>
</dbReference>
<evidence type="ECO:0000313" key="18">
    <source>
        <dbReference type="Proteomes" id="UP001454036"/>
    </source>
</evidence>
<feature type="domain" description="Gnk2-homologous" evidence="16">
    <location>
        <begin position="144"/>
        <end position="244"/>
    </location>
</feature>
<proteinExistence type="inferred from homology"/>
<name>A0AAV3QU20_LITER</name>
<keyword evidence="5 14" id="KW-0812">Transmembrane</keyword>
<dbReference type="PANTHER" id="PTHR32080">
    <property type="entry name" value="ANTIFUNGAL PROTEIN GINKBILOBIN-2-LIKE"/>
    <property type="match status" value="1"/>
</dbReference>
<organism evidence="17 18">
    <name type="scientific">Lithospermum erythrorhizon</name>
    <name type="common">Purple gromwell</name>
    <name type="synonym">Lithospermum officinale var. erythrorhizon</name>
    <dbReference type="NCBI Taxonomy" id="34254"/>
    <lineage>
        <taxon>Eukaryota</taxon>
        <taxon>Viridiplantae</taxon>
        <taxon>Streptophyta</taxon>
        <taxon>Embryophyta</taxon>
        <taxon>Tracheophyta</taxon>
        <taxon>Spermatophyta</taxon>
        <taxon>Magnoliopsida</taxon>
        <taxon>eudicotyledons</taxon>
        <taxon>Gunneridae</taxon>
        <taxon>Pentapetalae</taxon>
        <taxon>asterids</taxon>
        <taxon>lamiids</taxon>
        <taxon>Boraginales</taxon>
        <taxon>Boraginaceae</taxon>
        <taxon>Boraginoideae</taxon>
        <taxon>Lithospermeae</taxon>
        <taxon>Lithospermum</taxon>
    </lineage>
</organism>
<keyword evidence="6 15" id="KW-0732">Signal</keyword>
<evidence type="ECO:0000256" key="14">
    <source>
        <dbReference type="SAM" id="Phobius"/>
    </source>
</evidence>
<evidence type="ECO:0000256" key="13">
    <source>
        <dbReference type="ARBA" id="ARBA00038393"/>
    </source>
</evidence>
<keyword evidence="9 14" id="KW-1133">Transmembrane helix</keyword>
<dbReference type="Gene3D" id="3.30.430.20">
    <property type="entry name" value="Gnk2 domain, C-X8-C-X2-C motif"/>
    <property type="match status" value="2"/>
</dbReference>
<evidence type="ECO:0000256" key="6">
    <source>
        <dbReference type="ARBA" id="ARBA00022729"/>
    </source>
</evidence>
<dbReference type="CDD" id="cd23509">
    <property type="entry name" value="Gnk2-like"/>
    <property type="match status" value="2"/>
</dbReference>
<dbReference type="InterPro" id="IPR038408">
    <property type="entry name" value="GNK2_sf"/>
</dbReference>
<dbReference type="Pfam" id="PF01657">
    <property type="entry name" value="Stress-antifung"/>
    <property type="match status" value="2"/>
</dbReference>
<dbReference type="GO" id="GO:0009506">
    <property type="term" value="C:plasmodesma"/>
    <property type="evidence" value="ECO:0007669"/>
    <property type="project" value="UniProtKB-SubCell"/>
</dbReference>
<feature type="domain" description="Gnk2-homologous" evidence="16">
    <location>
        <begin position="36"/>
        <end position="143"/>
    </location>
</feature>
<dbReference type="InterPro" id="IPR002902">
    <property type="entry name" value="GNK2"/>
</dbReference>
<keyword evidence="18" id="KW-1185">Reference proteome</keyword>
<comment type="subcellular location">
    <subcellularLocation>
        <location evidence="12">Cell junction</location>
        <location evidence="12">Plasmodesma</location>
    </subcellularLocation>
    <subcellularLocation>
        <location evidence="1">Cell membrane</location>
        <topology evidence="1">Single-pass type I membrane protein</topology>
    </subcellularLocation>
</comment>
<feature type="transmembrane region" description="Helical" evidence="14">
    <location>
        <begin position="265"/>
        <end position="284"/>
    </location>
</feature>
<evidence type="ECO:0000259" key="16">
    <source>
        <dbReference type="PROSITE" id="PS51473"/>
    </source>
</evidence>
<accession>A0AAV3QU20</accession>